<dbReference type="AlphaFoldDB" id="A0A8U0HZG5"/>
<evidence type="ECO:0000313" key="2">
    <source>
        <dbReference type="Proteomes" id="UP000830729"/>
    </source>
</evidence>
<sequence length="56" mass="6410">MYKAQITDGEQIECADYEEGDNGVELFDEDGDFMAFVPYPHLLYVGNITEDGQMVW</sequence>
<keyword evidence="1" id="KW-0614">Plasmid</keyword>
<evidence type="ECO:0000313" key="1">
    <source>
        <dbReference type="EMBL" id="UPV76317.1"/>
    </source>
</evidence>
<accession>A0A8U0HZG5</accession>
<name>A0A8U0HZG5_9EURY</name>
<dbReference type="Proteomes" id="UP000830729">
    <property type="component" value="Plasmid unnamed1"/>
</dbReference>
<dbReference type="GeneID" id="72187399"/>
<gene>
    <name evidence="1" type="ORF">M0R89_19330</name>
</gene>
<proteinExistence type="predicted"/>
<keyword evidence="2" id="KW-1185">Reference proteome</keyword>
<geneLocation type="plasmid" evidence="1 2">
    <name>unnamed1</name>
</geneLocation>
<organism evidence="1 2">
    <name type="scientific">Halorussus limi</name>
    <dbReference type="NCBI Taxonomy" id="2938695"/>
    <lineage>
        <taxon>Archaea</taxon>
        <taxon>Methanobacteriati</taxon>
        <taxon>Methanobacteriota</taxon>
        <taxon>Stenosarchaea group</taxon>
        <taxon>Halobacteria</taxon>
        <taxon>Halobacteriales</taxon>
        <taxon>Haladaptataceae</taxon>
        <taxon>Halorussus</taxon>
    </lineage>
</organism>
<reference evidence="1 2" key="1">
    <citation type="submission" date="2022-04" db="EMBL/GenBank/DDBJ databases">
        <title>Diverse halophilic archaea isolated from saline environments.</title>
        <authorList>
            <person name="Cui H.-L."/>
        </authorList>
    </citation>
    <scope>NUCLEOTIDE SEQUENCE [LARGE SCALE GENOMIC DNA]</scope>
    <source>
        <strain evidence="1 2">XZYJT49</strain>
        <plasmid evidence="1 2">unnamed1</plasmid>
    </source>
</reference>
<dbReference type="RefSeq" id="WP_248652350.1">
    <property type="nucleotide sequence ID" value="NZ_CP096660.1"/>
</dbReference>
<dbReference type="KEGG" id="halx:M0R89_19330"/>
<dbReference type="EMBL" id="CP096660">
    <property type="protein sequence ID" value="UPV76317.1"/>
    <property type="molecule type" value="Genomic_DNA"/>
</dbReference>
<protein>
    <submittedName>
        <fullName evidence="1">Uncharacterized protein</fullName>
    </submittedName>
</protein>